<protein>
    <submittedName>
        <fullName evidence="1">G8790 protein</fullName>
    </submittedName>
</protein>
<dbReference type="EMBL" id="CAXHTA020000015">
    <property type="protein sequence ID" value="CAL5225988.1"/>
    <property type="molecule type" value="Genomic_DNA"/>
</dbReference>
<organism evidence="1 2">
    <name type="scientific">Coccomyxa viridis</name>
    <dbReference type="NCBI Taxonomy" id="1274662"/>
    <lineage>
        <taxon>Eukaryota</taxon>
        <taxon>Viridiplantae</taxon>
        <taxon>Chlorophyta</taxon>
        <taxon>core chlorophytes</taxon>
        <taxon>Trebouxiophyceae</taxon>
        <taxon>Trebouxiophyceae incertae sedis</taxon>
        <taxon>Coccomyxaceae</taxon>
        <taxon>Coccomyxa</taxon>
    </lineage>
</organism>
<dbReference type="Gene3D" id="3.90.550.10">
    <property type="entry name" value="Spore Coat Polysaccharide Biosynthesis Protein SpsA, Chain A"/>
    <property type="match status" value="1"/>
</dbReference>
<reference evidence="1 2" key="1">
    <citation type="submission" date="2024-06" db="EMBL/GenBank/DDBJ databases">
        <authorList>
            <person name="Kraege A."/>
            <person name="Thomma B."/>
        </authorList>
    </citation>
    <scope>NUCLEOTIDE SEQUENCE [LARGE SCALE GENOMIC DNA]</scope>
</reference>
<dbReference type="InterPro" id="IPR029044">
    <property type="entry name" value="Nucleotide-diphossugar_trans"/>
</dbReference>
<proteinExistence type="predicted"/>
<sequence length="328" mass="37261">MRIFSGAAAFYVANNTEYVDALKAAVISGRREAPSLVPVVVFTGPKSAEQTALERWLQRHGSVGITHNLSFQHDMDMLSLDPEWSFSQFLLGSWLRVDLPNVLKSIAKLESLASMSSRFRKDLKLVNQEYVLWTDVDILFRGSIGSCTLAKPQVLSVGPDKRMGWPENYGVIYFNVSGYREIFPRLIGWGREQRFHFDHDQNLFLAYWGTAVDVLPNGMNWKPYWGDASTAIPGPVTHEQTRIVHFHGPKLSTAICFFNRLDRTGNSDKISVSVDRIRECGLREAPNGDMEWLRLLASLLTQAYERDKGQFYRELSQQVDMYLASTVS</sequence>
<dbReference type="Proteomes" id="UP001497392">
    <property type="component" value="Unassembled WGS sequence"/>
</dbReference>
<keyword evidence="2" id="KW-1185">Reference proteome</keyword>
<dbReference type="SUPFAM" id="SSF53448">
    <property type="entry name" value="Nucleotide-diphospho-sugar transferases"/>
    <property type="match status" value="1"/>
</dbReference>
<evidence type="ECO:0000313" key="2">
    <source>
        <dbReference type="Proteomes" id="UP001497392"/>
    </source>
</evidence>
<name>A0ABP1G7Z8_9CHLO</name>
<comment type="caution">
    <text evidence="1">The sequence shown here is derived from an EMBL/GenBank/DDBJ whole genome shotgun (WGS) entry which is preliminary data.</text>
</comment>
<accession>A0ABP1G7Z8</accession>
<evidence type="ECO:0000313" key="1">
    <source>
        <dbReference type="EMBL" id="CAL5225988.1"/>
    </source>
</evidence>
<gene>
    <name evidence="1" type="primary">g8790</name>
    <name evidence="1" type="ORF">VP750_LOCUS7894</name>
</gene>